<feature type="active site" description="For GATase activity" evidence="12">
    <location>
        <position position="2"/>
    </location>
</feature>
<dbReference type="PANTHER" id="PTHR11772:SF23">
    <property type="entry name" value="ASPARAGINE SYNTHETASE [GLUTAMINE-HYDROLYZING]"/>
    <property type="match status" value="1"/>
</dbReference>
<dbReference type="AlphaFoldDB" id="A0A9D9HPF3"/>
<sequence length="544" mass="61808">MCSIMGMFGEVTDIEKFNEGFKETLSRGPDDTRVTQVEGGILGFHRLAIMGLSPEGMQPFKLNSKFLICNGEIYGFRKIKAQLEKEGYKFAGASDCEILLPLFEKYGTGMFKTLDAEFACIIYDEETKEVIAARDPIGIRPLYYGFMKEQDTRGQKEICFASEPKNLVGLVDKIIPFPPGHYYKNGEFVCYRDMCKPYKEGQNSIFWQGEGLSETCATIRELLIKGICKRLDSDAPLGFLLSGGLDSSLVCAVAARELGKPIETFSIGMETDAIDLKYAKQVAEFIGSNHHEVIITKADVINSLETVIKILGTFDITTIRASMGMYLLCKAIHEKSGIKVILTGEISDELFGYKYTDFAPTPEEFQKESEKRIRELHMYDVLRADRCISVNSLEARVPFGDLDFVNYVMSIDPELKMNKYNKGKYLLRHGFEKSECGIEYLPENILMREKAAFSDAVGHSLVDDLKEYAENFYTDKEFESRILKYDHARPFTKESLLYREIFEKFYPGQAQMITDFWMPNKNWEGCNVNDPSARVLKNYGESGK</sequence>
<dbReference type="SUPFAM" id="SSF56235">
    <property type="entry name" value="N-terminal nucleophile aminohydrolases (Ntn hydrolases)"/>
    <property type="match status" value="1"/>
</dbReference>
<dbReference type="GO" id="GO:0004066">
    <property type="term" value="F:asparagine synthase (glutamine-hydrolyzing) activity"/>
    <property type="evidence" value="ECO:0007669"/>
    <property type="project" value="UniProtKB-EC"/>
</dbReference>
<dbReference type="InterPro" id="IPR001962">
    <property type="entry name" value="Asn_synthase"/>
</dbReference>
<comment type="catalytic activity">
    <reaction evidence="11">
        <text>L-aspartate + L-glutamine + ATP + H2O = L-asparagine + L-glutamate + AMP + diphosphate + H(+)</text>
        <dbReference type="Rhea" id="RHEA:12228"/>
        <dbReference type="ChEBI" id="CHEBI:15377"/>
        <dbReference type="ChEBI" id="CHEBI:15378"/>
        <dbReference type="ChEBI" id="CHEBI:29985"/>
        <dbReference type="ChEBI" id="CHEBI:29991"/>
        <dbReference type="ChEBI" id="CHEBI:30616"/>
        <dbReference type="ChEBI" id="CHEBI:33019"/>
        <dbReference type="ChEBI" id="CHEBI:58048"/>
        <dbReference type="ChEBI" id="CHEBI:58359"/>
        <dbReference type="ChEBI" id="CHEBI:456215"/>
        <dbReference type="EC" id="6.3.5.4"/>
    </reaction>
</comment>
<dbReference type="InterPro" id="IPR050795">
    <property type="entry name" value="Asn_Synthetase"/>
</dbReference>
<dbReference type="Pfam" id="PF13537">
    <property type="entry name" value="GATase_7"/>
    <property type="match status" value="1"/>
</dbReference>
<dbReference type="GO" id="GO:0005829">
    <property type="term" value="C:cytosol"/>
    <property type="evidence" value="ECO:0007669"/>
    <property type="project" value="TreeGrafter"/>
</dbReference>
<dbReference type="Pfam" id="PF00733">
    <property type="entry name" value="Asn_synthase"/>
    <property type="match status" value="1"/>
</dbReference>
<dbReference type="EC" id="6.3.5.4" evidence="3"/>
<evidence type="ECO:0000256" key="1">
    <source>
        <dbReference type="ARBA" id="ARBA00005187"/>
    </source>
</evidence>
<dbReference type="GO" id="GO:0005524">
    <property type="term" value="F:ATP binding"/>
    <property type="evidence" value="ECO:0007669"/>
    <property type="project" value="UniProtKB-KW"/>
</dbReference>
<dbReference type="CDD" id="cd01991">
    <property type="entry name" value="Asn_synthase_B_C"/>
    <property type="match status" value="1"/>
</dbReference>
<feature type="binding site" evidence="13">
    <location>
        <position position="240"/>
    </location>
    <ligand>
        <name>ATP</name>
        <dbReference type="ChEBI" id="CHEBI:30616"/>
    </ligand>
</feature>
<evidence type="ECO:0000256" key="4">
    <source>
        <dbReference type="ARBA" id="ARBA00022598"/>
    </source>
</evidence>
<dbReference type="InterPro" id="IPR033738">
    <property type="entry name" value="AsnB_N"/>
</dbReference>
<dbReference type="PIRSF" id="PIRSF001589">
    <property type="entry name" value="Asn_synthetase_glu-h"/>
    <property type="match status" value="1"/>
</dbReference>
<dbReference type="InterPro" id="IPR029055">
    <property type="entry name" value="Ntn_hydrolases_N"/>
</dbReference>
<dbReference type="SUPFAM" id="SSF52402">
    <property type="entry name" value="Adenine nucleotide alpha hydrolases-like"/>
    <property type="match status" value="1"/>
</dbReference>
<name>A0A9D9HPF3_9SPIR</name>
<evidence type="ECO:0000259" key="15">
    <source>
        <dbReference type="PROSITE" id="PS51278"/>
    </source>
</evidence>
<keyword evidence="4 16" id="KW-0436">Ligase</keyword>
<keyword evidence="9 12" id="KW-0315">Glutamine amidotransferase</keyword>
<dbReference type="NCBIfam" id="NF006949">
    <property type="entry name" value="PRK09431.1"/>
    <property type="match status" value="1"/>
</dbReference>
<dbReference type="InterPro" id="IPR017932">
    <property type="entry name" value="GATase_2_dom"/>
</dbReference>
<proteinExistence type="inferred from homology"/>
<evidence type="ECO:0000256" key="13">
    <source>
        <dbReference type="PIRSR" id="PIRSR001589-2"/>
    </source>
</evidence>
<accession>A0A9D9HPF3</accession>
<evidence type="ECO:0000256" key="14">
    <source>
        <dbReference type="PIRSR" id="PIRSR001589-3"/>
    </source>
</evidence>
<evidence type="ECO:0000256" key="5">
    <source>
        <dbReference type="ARBA" id="ARBA00022605"/>
    </source>
</evidence>
<keyword evidence="7 13" id="KW-0067">ATP-binding</keyword>
<organism evidence="16 17">
    <name type="scientific">Candidatus Gallitreponema excrementavium</name>
    <dbReference type="NCBI Taxonomy" id="2840840"/>
    <lineage>
        <taxon>Bacteria</taxon>
        <taxon>Pseudomonadati</taxon>
        <taxon>Spirochaetota</taxon>
        <taxon>Spirochaetia</taxon>
        <taxon>Spirochaetales</taxon>
        <taxon>Candidatus Gallitreponema</taxon>
    </lineage>
</organism>
<evidence type="ECO:0000256" key="9">
    <source>
        <dbReference type="ARBA" id="ARBA00022962"/>
    </source>
</evidence>
<comment type="pathway">
    <text evidence="1">Amino-acid biosynthesis; L-asparagine biosynthesis; L-asparagine from L-aspartate (L-Gln route): step 1/1.</text>
</comment>
<dbReference type="EMBL" id="JADIMM010000079">
    <property type="protein sequence ID" value="MBO8457859.1"/>
    <property type="molecule type" value="Genomic_DNA"/>
</dbReference>
<reference evidence="16" key="1">
    <citation type="submission" date="2020-10" db="EMBL/GenBank/DDBJ databases">
        <authorList>
            <person name="Gilroy R."/>
        </authorList>
    </citation>
    <scope>NUCLEOTIDE SEQUENCE</scope>
    <source>
        <strain evidence="16">10532</strain>
    </source>
</reference>
<feature type="domain" description="Glutamine amidotransferase type-2" evidence="15">
    <location>
        <begin position="2"/>
        <end position="188"/>
    </location>
</feature>
<keyword evidence="6 13" id="KW-0547">Nucleotide-binding</keyword>
<evidence type="ECO:0000256" key="7">
    <source>
        <dbReference type="ARBA" id="ARBA00022840"/>
    </source>
</evidence>
<evidence type="ECO:0000256" key="2">
    <source>
        <dbReference type="ARBA" id="ARBA00005752"/>
    </source>
</evidence>
<evidence type="ECO:0000256" key="6">
    <source>
        <dbReference type="ARBA" id="ARBA00022741"/>
    </source>
</evidence>
<evidence type="ECO:0000256" key="12">
    <source>
        <dbReference type="PIRSR" id="PIRSR001589-1"/>
    </source>
</evidence>
<dbReference type="Gene3D" id="3.40.50.620">
    <property type="entry name" value="HUPs"/>
    <property type="match status" value="1"/>
</dbReference>
<feature type="binding site" evidence="13">
    <location>
        <position position="95"/>
    </location>
    <ligand>
        <name>L-glutamine</name>
        <dbReference type="ChEBI" id="CHEBI:58359"/>
    </ligand>
</feature>
<dbReference type="InterPro" id="IPR006426">
    <property type="entry name" value="Asn_synth_AEB"/>
</dbReference>
<evidence type="ECO:0000313" key="17">
    <source>
        <dbReference type="Proteomes" id="UP000823638"/>
    </source>
</evidence>
<keyword evidence="5 12" id="KW-0028">Amino-acid biosynthesis</keyword>
<feature type="binding site" evidence="13">
    <location>
        <position position="267"/>
    </location>
    <ligand>
        <name>ATP</name>
        <dbReference type="ChEBI" id="CHEBI:30616"/>
    </ligand>
</feature>
<comment type="similarity">
    <text evidence="2">Belongs to the asparagine synthetase family.</text>
</comment>
<evidence type="ECO:0000256" key="10">
    <source>
        <dbReference type="ARBA" id="ARBA00030234"/>
    </source>
</evidence>
<protein>
    <recommendedName>
        <fullName evidence="3">asparagine synthase (glutamine-hydrolyzing)</fullName>
        <ecNumber evidence="3">6.3.5.4</ecNumber>
    </recommendedName>
    <alternativeName>
        <fullName evidence="10">Glutamine-dependent asparagine synthetase</fullName>
    </alternativeName>
</protein>
<dbReference type="NCBIfam" id="TIGR01536">
    <property type="entry name" value="asn_synth_AEB"/>
    <property type="match status" value="1"/>
</dbReference>
<evidence type="ECO:0000313" key="16">
    <source>
        <dbReference type="EMBL" id="MBO8457859.1"/>
    </source>
</evidence>
<dbReference type="PANTHER" id="PTHR11772">
    <property type="entry name" value="ASPARAGINE SYNTHETASE"/>
    <property type="match status" value="1"/>
</dbReference>
<keyword evidence="8 12" id="KW-0061">Asparagine biosynthesis</keyword>
<dbReference type="GO" id="GO:0006529">
    <property type="term" value="P:asparagine biosynthetic process"/>
    <property type="evidence" value="ECO:0007669"/>
    <property type="project" value="UniProtKB-KW"/>
</dbReference>
<feature type="site" description="Important for beta-aspartyl-AMP intermediate formation" evidence="14">
    <location>
        <position position="345"/>
    </location>
</feature>
<reference evidence="16" key="2">
    <citation type="journal article" date="2021" name="PeerJ">
        <title>Extensive microbial diversity within the chicken gut microbiome revealed by metagenomics and culture.</title>
        <authorList>
            <person name="Gilroy R."/>
            <person name="Ravi A."/>
            <person name="Getino M."/>
            <person name="Pursley I."/>
            <person name="Horton D.L."/>
            <person name="Alikhan N.F."/>
            <person name="Baker D."/>
            <person name="Gharbi K."/>
            <person name="Hall N."/>
            <person name="Watson M."/>
            <person name="Adriaenssens E.M."/>
            <person name="Foster-Nyarko E."/>
            <person name="Jarju S."/>
            <person name="Secka A."/>
            <person name="Antonio M."/>
            <person name="Oren A."/>
            <person name="Chaudhuri R.R."/>
            <person name="La Ragione R."/>
            <person name="Hildebrand F."/>
            <person name="Pallen M.J."/>
        </authorList>
    </citation>
    <scope>NUCLEOTIDE SEQUENCE</scope>
    <source>
        <strain evidence="16">10532</strain>
    </source>
</reference>
<dbReference type="InterPro" id="IPR014729">
    <property type="entry name" value="Rossmann-like_a/b/a_fold"/>
</dbReference>
<comment type="caution">
    <text evidence="16">The sequence shown here is derived from an EMBL/GenBank/DDBJ whole genome shotgun (WGS) entry which is preliminary data.</text>
</comment>
<evidence type="ECO:0000256" key="3">
    <source>
        <dbReference type="ARBA" id="ARBA00012737"/>
    </source>
</evidence>
<dbReference type="PROSITE" id="PS51278">
    <property type="entry name" value="GATASE_TYPE_2"/>
    <property type="match status" value="1"/>
</dbReference>
<dbReference type="Proteomes" id="UP000823638">
    <property type="component" value="Unassembled WGS sequence"/>
</dbReference>
<evidence type="ECO:0000256" key="8">
    <source>
        <dbReference type="ARBA" id="ARBA00022888"/>
    </source>
</evidence>
<gene>
    <name evidence="16" type="primary">asnB</name>
    <name evidence="16" type="ORF">IAA81_06485</name>
</gene>
<dbReference type="Gene3D" id="3.60.20.10">
    <property type="entry name" value="Glutamine Phosphoribosylpyrophosphate, subunit 1, domain 1"/>
    <property type="match status" value="1"/>
</dbReference>
<evidence type="ECO:0000256" key="11">
    <source>
        <dbReference type="ARBA" id="ARBA00048741"/>
    </source>
</evidence>
<dbReference type="CDD" id="cd00712">
    <property type="entry name" value="AsnB"/>
    <property type="match status" value="1"/>
</dbReference>